<proteinExistence type="inferred from homology"/>
<dbReference type="GO" id="GO:0005524">
    <property type="term" value="F:ATP binding"/>
    <property type="evidence" value="ECO:0007669"/>
    <property type="project" value="UniProtKB-KW"/>
</dbReference>
<dbReference type="CDD" id="cd10224">
    <property type="entry name" value="ASKHA_NBD_actin"/>
    <property type="match status" value="1"/>
</dbReference>
<evidence type="ECO:0000256" key="7">
    <source>
        <dbReference type="SAM" id="Phobius"/>
    </source>
</evidence>
<dbReference type="Pfam" id="PF00022">
    <property type="entry name" value="Actin"/>
    <property type="match status" value="1"/>
</dbReference>
<dbReference type="Gene3D" id="3.30.420.40">
    <property type="match status" value="2"/>
</dbReference>
<evidence type="ECO:0000256" key="2">
    <source>
        <dbReference type="ARBA" id="ARBA00022741"/>
    </source>
</evidence>
<comment type="caution">
    <text evidence="8">The sequence shown here is derived from an EMBL/GenBank/DDBJ whole genome shotgun (WGS) entry which is preliminary data.</text>
</comment>
<keyword evidence="7" id="KW-1133">Transmembrane helix</keyword>
<dbReference type="InterPro" id="IPR004001">
    <property type="entry name" value="Actin_CS"/>
</dbReference>
<dbReference type="InterPro" id="IPR020902">
    <property type="entry name" value="Actin/actin-like_CS"/>
</dbReference>
<keyword evidence="3" id="KW-0378">Hydrolase</keyword>
<dbReference type="EMBL" id="CAUJNA010003448">
    <property type="protein sequence ID" value="CAJ1402308.1"/>
    <property type="molecule type" value="Genomic_DNA"/>
</dbReference>
<dbReference type="PROSITE" id="PS00432">
    <property type="entry name" value="ACTINS_2"/>
    <property type="match status" value="1"/>
</dbReference>
<evidence type="ECO:0000313" key="9">
    <source>
        <dbReference type="Proteomes" id="UP001178507"/>
    </source>
</evidence>
<evidence type="ECO:0000256" key="4">
    <source>
        <dbReference type="ARBA" id="ARBA00022840"/>
    </source>
</evidence>
<dbReference type="Gene3D" id="3.90.640.10">
    <property type="entry name" value="Actin, Chain A, domain 4"/>
    <property type="match status" value="1"/>
</dbReference>
<organism evidence="8 9">
    <name type="scientific">Effrenium voratum</name>
    <dbReference type="NCBI Taxonomy" id="2562239"/>
    <lineage>
        <taxon>Eukaryota</taxon>
        <taxon>Sar</taxon>
        <taxon>Alveolata</taxon>
        <taxon>Dinophyceae</taxon>
        <taxon>Suessiales</taxon>
        <taxon>Symbiodiniaceae</taxon>
        <taxon>Effrenium</taxon>
    </lineage>
</organism>
<feature type="transmembrane region" description="Helical" evidence="7">
    <location>
        <begin position="216"/>
        <end position="234"/>
    </location>
</feature>
<dbReference type="FunFam" id="3.90.640.10:FF:000001">
    <property type="entry name" value="Actin, muscle"/>
    <property type="match status" value="1"/>
</dbReference>
<dbReference type="AlphaFoldDB" id="A0AA36NHE2"/>
<feature type="transmembrane region" description="Helical" evidence="7">
    <location>
        <begin position="352"/>
        <end position="371"/>
    </location>
</feature>
<dbReference type="PROSITE" id="PS00406">
    <property type="entry name" value="ACTINS_1"/>
    <property type="match status" value="1"/>
</dbReference>
<reference evidence="8" key="1">
    <citation type="submission" date="2023-08" db="EMBL/GenBank/DDBJ databases">
        <authorList>
            <person name="Chen Y."/>
            <person name="Shah S."/>
            <person name="Dougan E. K."/>
            <person name="Thang M."/>
            <person name="Chan C."/>
        </authorList>
    </citation>
    <scope>NUCLEOTIDE SEQUENCE</scope>
</reference>
<dbReference type="FunFam" id="3.30.420.40:FF:000058">
    <property type="entry name" value="Putative actin-related protein 5"/>
    <property type="match status" value="1"/>
</dbReference>
<evidence type="ECO:0000256" key="6">
    <source>
        <dbReference type="RuleBase" id="RU000487"/>
    </source>
</evidence>
<dbReference type="InterPro" id="IPR004000">
    <property type="entry name" value="Actin"/>
</dbReference>
<sequence>MAHAGLQHQARLVGMLRLGPQACLGQFCASCQARQSDRLALSHLDRVLHDCYDSIQGIWSVSELTKQEARSEKHLAMIKVVKDRYLPLLDVVEELLSQVVFAEGHLVVFSDQETLKVRGLISEIQTRQTDFRQAFYDERRRLLENLKTLEIAEAINELEVIHAVAAHMMMVVNGFRHYAEKVLEQKDEGSSCLCDMEGFGISSLFKGVATVKNVRYSFRVVVSVLLGFFTGYYGGGMVNPGTPAIAKATATLLSKFPGSALVKNLSRIQGVVLGTVFGQLLDTLFHRSSYCSYWNEVLLGFCFANYIFATIFIHFYVTDFAIMGIQMANFGGTEMMTGNCGEEENTSKAESIITINLLAIIFLVSVDLVFASERASDMATSTLLDAWSQLKTKVVDIMAPDKPVCFSSSDLKDILARAESLGREASHEPRYWRVAWRSHMFENVLKEMHDVRYALSSLERLLAQRGNDGADKVRYFQQVLKSESMTEWSRILLEKFDLISSMLEVFTHETHTRWSMLDNEKVTKQFRLDFYKVKLALLEEIVREDLYTPEEAGVFEPRTEVAALVVDNGSGMCKAGFAGDDAPRAVFPSIVGRPKMPGIMVGMDQKDSYVGDEAQSKRGVLTLKYPIEHGIVTNWDDMEKIWHHTFYNELRVAPEEHPVLLTEAPLNPKANRERMTQIMFETFNVPAMYVAIQAVLSLYASGRTTGIVMDSGDGVSHTVPIYEGYALPHAILRLDLAGRDLTEYLMKILTERGYSFTTTAEREIVRDVKEKLCYIALDFDSEMKAASESSDKEKTYELPDGNIITVGGERFRCPEVLFQPSFVGKEASGIHDTTFQSIMKCDVDIRKDLYANVVLSGGTTMFTGVGERMTKELTALAPSTMKIKVVAPPERKYSVWIGGSILSSLSTFQQMWISKGEYDESGPTIVSESNLTSFRDDPLCMLSIFLACSDAMLLSMRQTQHHILQMY</sequence>
<comment type="catalytic activity">
    <reaction evidence="5">
        <text>ATP + H2O = ADP + phosphate + H(+)</text>
        <dbReference type="Rhea" id="RHEA:13065"/>
        <dbReference type="ChEBI" id="CHEBI:15377"/>
        <dbReference type="ChEBI" id="CHEBI:15378"/>
        <dbReference type="ChEBI" id="CHEBI:30616"/>
        <dbReference type="ChEBI" id="CHEBI:43474"/>
        <dbReference type="ChEBI" id="CHEBI:456216"/>
    </reaction>
</comment>
<dbReference type="SMART" id="SM00268">
    <property type="entry name" value="ACTIN"/>
    <property type="match status" value="1"/>
</dbReference>
<dbReference type="PANTHER" id="PTHR11937">
    <property type="entry name" value="ACTIN"/>
    <property type="match status" value="1"/>
</dbReference>
<keyword evidence="7" id="KW-0812">Transmembrane</keyword>
<keyword evidence="2" id="KW-0547">Nucleotide-binding</keyword>
<evidence type="ECO:0008006" key="10">
    <source>
        <dbReference type="Google" id="ProtNLM"/>
    </source>
</evidence>
<comment type="similarity">
    <text evidence="1 6">Belongs to the actin family.</text>
</comment>
<dbReference type="InterPro" id="IPR043129">
    <property type="entry name" value="ATPase_NBD"/>
</dbReference>
<keyword evidence="9" id="KW-1185">Reference proteome</keyword>
<keyword evidence="7" id="KW-0472">Membrane</keyword>
<accession>A0AA36NHE2</accession>
<dbReference type="SUPFAM" id="SSF53067">
    <property type="entry name" value="Actin-like ATPase domain"/>
    <property type="match status" value="2"/>
</dbReference>
<dbReference type="PRINTS" id="PR00190">
    <property type="entry name" value="ACTIN"/>
</dbReference>
<evidence type="ECO:0000256" key="1">
    <source>
        <dbReference type="ARBA" id="ARBA00006752"/>
    </source>
</evidence>
<protein>
    <recommendedName>
        <fullName evidence="10">Actin</fullName>
    </recommendedName>
</protein>
<dbReference type="GO" id="GO:0016787">
    <property type="term" value="F:hydrolase activity"/>
    <property type="evidence" value="ECO:0007669"/>
    <property type="project" value="UniProtKB-KW"/>
</dbReference>
<evidence type="ECO:0000313" key="8">
    <source>
        <dbReference type="EMBL" id="CAJ1402308.1"/>
    </source>
</evidence>
<dbReference type="FunFam" id="3.30.420.40:FF:000404">
    <property type="entry name" value="Major actin"/>
    <property type="match status" value="1"/>
</dbReference>
<dbReference type="Proteomes" id="UP001178507">
    <property type="component" value="Unassembled WGS sequence"/>
</dbReference>
<name>A0AA36NHE2_9DINO</name>
<dbReference type="FunFam" id="3.30.420.40:FF:000291">
    <property type="entry name" value="Actin, alpha skeletal muscle"/>
    <property type="match status" value="1"/>
</dbReference>
<evidence type="ECO:0000256" key="3">
    <source>
        <dbReference type="ARBA" id="ARBA00022801"/>
    </source>
</evidence>
<evidence type="ECO:0000256" key="5">
    <source>
        <dbReference type="ARBA" id="ARBA00049360"/>
    </source>
</evidence>
<dbReference type="PROSITE" id="PS01132">
    <property type="entry name" value="ACTINS_ACT_LIKE"/>
    <property type="match status" value="1"/>
</dbReference>
<feature type="transmembrane region" description="Helical" evidence="7">
    <location>
        <begin position="297"/>
        <end position="317"/>
    </location>
</feature>
<keyword evidence="4" id="KW-0067">ATP-binding</keyword>
<gene>
    <name evidence="8" type="ORF">EVOR1521_LOCUS25230</name>
</gene>